<accession>A0A133VPU7</accession>
<name>A0A133VPU7_9EURY</name>
<dbReference type="EMBL" id="LHYJ01000014">
    <property type="protein sequence ID" value="KXB08443.1"/>
    <property type="molecule type" value="Genomic_DNA"/>
</dbReference>
<dbReference type="Proteomes" id="UP000070175">
    <property type="component" value="Unassembled WGS sequence"/>
</dbReference>
<evidence type="ECO:0000313" key="1">
    <source>
        <dbReference type="EMBL" id="KXB08443.1"/>
    </source>
</evidence>
<dbReference type="AlphaFoldDB" id="A0A133VPU7"/>
<reference evidence="1 2" key="1">
    <citation type="journal article" date="2016" name="Sci. Rep.">
        <title>Metabolic traits of an uncultured archaeal lineage -MSBL1- from brine pools of the Red Sea.</title>
        <authorList>
            <person name="Mwirichia R."/>
            <person name="Alam I."/>
            <person name="Rashid M."/>
            <person name="Vinu M."/>
            <person name="Ba-Alawi W."/>
            <person name="Anthony Kamau A."/>
            <person name="Kamanda Ngugi D."/>
            <person name="Goker M."/>
            <person name="Klenk H.P."/>
            <person name="Bajic V."/>
            <person name="Stingl U."/>
        </authorList>
    </citation>
    <scope>NUCLEOTIDE SEQUENCE [LARGE SCALE GENOMIC DNA]</scope>
    <source>
        <strain evidence="1">SCGC-AAA382N08</strain>
    </source>
</reference>
<comment type="caution">
    <text evidence="1">The sequence shown here is derived from an EMBL/GenBank/DDBJ whole genome shotgun (WGS) entry which is preliminary data.</text>
</comment>
<proteinExistence type="predicted"/>
<evidence type="ECO:0000313" key="2">
    <source>
        <dbReference type="Proteomes" id="UP000070175"/>
    </source>
</evidence>
<gene>
    <name evidence="1" type="ORF">AKJ56_01245</name>
</gene>
<organism evidence="1 2">
    <name type="scientific">candidate division MSBL1 archaeon SCGC-AAA382N08</name>
    <dbReference type="NCBI Taxonomy" id="1698285"/>
    <lineage>
        <taxon>Archaea</taxon>
        <taxon>Methanobacteriati</taxon>
        <taxon>Methanobacteriota</taxon>
        <taxon>candidate division MSBL1</taxon>
    </lineage>
</organism>
<sequence length="114" mass="13436">MKTAHEKLASGRWQKLGLCEQLGNIGSEVNRVLHWKDKNKKNFENAVVRTLELFDLTLKDKRWQGRLREVARAREVFLDAVLGDKEYKTSLKDLERYFFYFAYCARQKSSCSES</sequence>
<keyword evidence="2" id="KW-1185">Reference proteome</keyword>
<protein>
    <submittedName>
        <fullName evidence="1">Uncharacterized protein</fullName>
    </submittedName>
</protein>